<evidence type="ECO:0000313" key="3">
    <source>
        <dbReference type="EMBL" id="ROX33610.1"/>
    </source>
</evidence>
<evidence type="ECO:0000256" key="1">
    <source>
        <dbReference type="SAM" id="SignalP"/>
    </source>
</evidence>
<reference evidence="3 6" key="2">
    <citation type="submission" date="2018-10" db="EMBL/GenBank/DDBJ databases">
        <title>Genotypes and phenotypes of Enterococci isolated from broiler chickens.</title>
        <authorList>
            <person name="Muhammad A.R."/>
            <person name="Diarra M.S."/>
        </authorList>
    </citation>
    <scope>NUCLEOTIDE SEQUENCE [LARGE SCALE GENOMIC DNA]</scope>
    <source>
        <strain evidence="3 6">LIT2 A36'</strain>
    </source>
</reference>
<comment type="caution">
    <text evidence="4">The sequence shown here is derived from an EMBL/GenBank/DDBJ whole genome shotgun (WGS) entry which is preliminary data.</text>
</comment>
<sequence length="37" mass="3976">MMCIGFVGMGLFVSSESASAAEWYNPNMNVKKAICMG</sequence>
<evidence type="ECO:0000313" key="7">
    <source>
        <dbReference type="Proteomes" id="UP000292223"/>
    </source>
</evidence>
<evidence type="ECO:0000313" key="6">
    <source>
        <dbReference type="Proteomes" id="UP000281488"/>
    </source>
</evidence>
<reference evidence="2 5" key="1">
    <citation type="submission" date="2018-04" db="EMBL/GenBank/DDBJ databases">
        <authorList>
            <person name="Van Tyne D."/>
        </authorList>
    </citation>
    <scope>NUCLEOTIDE SEQUENCE [LARGE SCALE GENOMIC DNA]</scope>
    <source>
        <strain evidence="2 5">B2535</strain>
    </source>
</reference>
<dbReference type="EMBL" id="SEWT01000005">
    <property type="protein sequence ID" value="RYU32547.1"/>
    <property type="molecule type" value="Genomic_DNA"/>
</dbReference>
<dbReference type="Proteomes" id="UP000244140">
    <property type="component" value="Unassembled WGS sequence"/>
</dbReference>
<evidence type="ECO:0000313" key="4">
    <source>
        <dbReference type="EMBL" id="RYU32547.1"/>
    </source>
</evidence>
<protein>
    <submittedName>
        <fullName evidence="4">Uncharacterized protein</fullName>
    </submittedName>
</protein>
<dbReference type="Proteomes" id="UP000292223">
    <property type="component" value="Unassembled WGS sequence"/>
</dbReference>
<keyword evidence="1" id="KW-0732">Signal</keyword>
<proteinExistence type="predicted"/>
<dbReference type="EMBL" id="RKMZ01000003">
    <property type="protein sequence ID" value="ROX33610.1"/>
    <property type="molecule type" value="Genomic_DNA"/>
</dbReference>
<organism evidence="4 7">
    <name type="scientific">Enterococcus faecalis</name>
    <name type="common">Streptococcus faecalis</name>
    <dbReference type="NCBI Taxonomy" id="1351"/>
    <lineage>
        <taxon>Bacteria</taxon>
        <taxon>Bacillati</taxon>
        <taxon>Bacillota</taxon>
        <taxon>Bacilli</taxon>
        <taxon>Lactobacillales</taxon>
        <taxon>Enterococcaceae</taxon>
        <taxon>Enterococcus</taxon>
    </lineage>
</organism>
<name>A0A1Q1FRH5_ENTFL</name>
<dbReference type="Proteomes" id="UP000281488">
    <property type="component" value="Unassembled WGS sequence"/>
</dbReference>
<gene>
    <name evidence="2" type="ORF">DAI13_03045</name>
    <name evidence="3" type="ORF">EGW16_08135</name>
    <name evidence="4" type="ORF">EU507_09250</name>
</gene>
<dbReference type="EMBL" id="PZZH01000001">
    <property type="protein sequence ID" value="PTN76765.1"/>
    <property type="molecule type" value="Genomic_DNA"/>
</dbReference>
<feature type="chain" id="PRO_5044376116" evidence="1">
    <location>
        <begin position="21"/>
        <end position="37"/>
    </location>
</feature>
<evidence type="ECO:0000313" key="5">
    <source>
        <dbReference type="Proteomes" id="UP000244140"/>
    </source>
</evidence>
<dbReference type="AlphaFoldDB" id="A0A1Q1FRH5"/>
<accession>A0A1Q1FRH5</accession>
<feature type="signal peptide" evidence="1">
    <location>
        <begin position="1"/>
        <end position="20"/>
    </location>
</feature>
<reference evidence="4 7" key="3">
    <citation type="submission" date="2019-02" db="EMBL/GenBank/DDBJ databases">
        <title>From farm to fork: dissemination of Tn554::fexA-optrA in linezolid-resistant Enterococcus faecalis clones from chicken feces and meat in Tunisia.</title>
        <authorList>
            <person name="Tedim A.P."/>
            <person name="Elghaieb H."/>
            <person name="Abbassi M.S."/>
            <person name="Novais C."/>
            <person name="Hassen A."/>
            <person name="Peixe L."/>
            <person name="Freitas A.R."/>
        </authorList>
    </citation>
    <scope>NUCLEOTIDE SEQUENCE [LARGE SCALE GENOMIC DNA]</scope>
    <source>
        <strain evidence="4 7">728T</strain>
    </source>
</reference>
<evidence type="ECO:0000313" key="2">
    <source>
        <dbReference type="EMBL" id="PTN76765.1"/>
    </source>
</evidence>